<dbReference type="Proteomes" id="UP000005408">
    <property type="component" value="Unassembled WGS sequence"/>
</dbReference>
<dbReference type="FunFam" id="3.30.70.20:FF:000042">
    <property type="entry name" value="Cytosolic Fe-S cluster assembly factor NAR1"/>
    <property type="match status" value="1"/>
</dbReference>
<keyword evidence="5" id="KW-0411">Iron-sulfur</keyword>
<dbReference type="PANTHER" id="PTHR11615">
    <property type="entry name" value="NITRATE, FORMATE, IRON DEHYDROGENASE"/>
    <property type="match status" value="1"/>
</dbReference>
<evidence type="ECO:0000313" key="7">
    <source>
        <dbReference type="EnsemblMetazoa" id="G35207.1:cds"/>
    </source>
</evidence>
<dbReference type="Pfam" id="PF02256">
    <property type="entry name" value="Fe_hyd_SSU"/>
    <property type="match status" value="1"/>
</dbReference>
<evidence type="ECO:0000256" key="1">
    <source>
        <dbReference type="ARBA" id="ARBA00006596"/>
    </source>
</evidence>
<evidence type="ECO:0000256" key="3">
    <source>
        <dbReference type="ARBA" id="ARBA00022723"/>
    </source>
</evidence>
<dbReference type="Pfam" id="PF02906">
    <property type="entry name" value="Fe_hyd_lg_C"/>
    <property type="match status" value="1"/>
</dbReference>
<evidence type="ECO:0000259" key="6">
    <source>
        <dbReference type="SMART" id="SM00902"/>
    </source>
</evidence>
<dbReference type="EnsemblMetazoa" id="G35207.1">
    <property type="protein sequence ID" value="G35207.1:cds"/>
    <property type="gene ID" value="G35207"/>
</dbReference>
<comment type="similarity">
    <text evidence="1">Belongs to the NARF family.</text>
</comment>
<dbReference type="AlphaFoldDB" id="A0A8W8MV71"/>
<dbReference type="InterPro" id="IPR004108">
    <property type="entry name" value="Fe_hydrogenase_lsu_C"/>
</dbReference>
<dbReference type="Gene3D" id="3.40.50.1780">
    <property type="match status" value="1"/>
</dbReference>
<name>A0A8W8MV71_MAGGI</name>
<keyword evidence="4" id="KW-0408">Iron</keyword>
<protein>
    <recommendedName>
        <fullName evidence="6">Iron hydrogenase small subunit domain-containing protein</fullName>
    </recommendedName>
</protein>
<dbReference type="InterPro" id="IPR050340">
    <property type="entry name" value="Cytosolic_Fe-S_CAF"/>
</dbReference>
<dbReference type="Gene3D" id="3.40.950.10">
    <property type="entry name" value="Fe-only Hydrogenase (Larger Subunit), Chain L, domain 3"/>
    <property type="match status" value="1"/>
</dbReference>
<dbReference type="InterPro" id="IPR003149">
    <property type="entry name" value="Fe_hydrogenase_ssu"/>
</dbReference>
<evidence type="ECO:0000313" key="8">
    <source>
        <dbReference type="Proteomes" id="UP000005408"/>
    </source>
</evidence>
<dbReference type="GO" id="GO:0046872">
    <property type="term" value="F:metal ion binding"/>
    <property type="evidence" value="ECO:0007669"/>
    <property type="project" value="UniProtKB-KW"/>
</dbReference>
<keyword evidence="2" id="KW-0004">4Fe-4S</keyword>
<dbReference type="SUPFAM" id="SSF53920">
    <property type="entry name" value="Fe-only hydrogenase"/>
    <property type="match status" value="1"/>
</dbReference>
<dbReference type="SMART" id="SM00902">
    <property type="entry name" value="Fe_hyd_SSU"/>
    <property type="match status" value="1"/>
</dbReference>
<dbReference type="GO" id="GO:0051539">
    <property type="term" value="F:4 iron, 4 sulfur cluster binding"/>
    <property type="evidence" value="ECO:0007669"/>
    <property type="project" value="UniProtKB-KW"/>
</dbReference>
<sequence length="482" mass="53813">MASNFSGALQLTDLNDFITPSQECVKPVKIDRKPGKVAKIRIEDDGSYMEVAESGEEKKLQKAQITLNDCLACSGCITSAESVLITQQSQEELYNVLQENLRLQQASEVDKKKLVVVSISPQSRASLATKYQLSPQEAHHKLTGFFKKLGVHHVFDTSFSRNFSLLESCREFVRRYYESETNKTALPMLASSCPGWICYAEKTHGSYILPYISSTKSPQQIMGSLVKDYFAAKQGQTPDLIYHVTVMPCYDKKLEASRQDFYSDLYRTRDVDCVITTGEVEKMLEKENVTLGQVEGNTAYCVLSGFGSPDGGLGSHLGGGSGGYLEHVMRYAVSQIHGSSVDSLQYKTLRNQDFQEVTVEIEGKRPLKMALAYGFRNIQNIVQKIKRGKMTYDFVEIMACPSGCANGGGQIRPMEGQTNNELLQRVKESYDSVPCVQPDLWPGVKDIYEEWLGGVDTEKARAMLHTQYHGVEKVASALNIQW</sequence>
<accession>A0A8W8MV71</accession>
<proteinExistence type="inferred from homology"/>
<organism evidence="7 8">
    <name type="scientific">Magallana gigas</name>
    <name type="common">Pacific oyster</name>
    <name type="synonym">Crassostrea gigas</name>
    <dbReference type="NCBI Taxonomy" id="29159"/>
    <lineage>
        <taxon>Eukaryota</taxon>
        <taxon>Metazoa</taxon>
        <taxon>Spiralia</taxon>
        <taxon>Lophotrochozoa</taxon>
        <taxon>Mollusca</taxon>
        <taxon>Bivalvia</taxon>
        <taxon>Autobranchia</taxon>
        <taxon>Pteriomorphia</taxon>
        <taxon>Ostreida</taxon>
        <taxon>Ostreoidea</taxon>
        <taxon>Ostreidae</taxon>
        <taxon>Magallana</taxon>
    </lineage>
</organism>
<evidence type="ECO:0000256" key="4">
    <source>
        <dbReference type="ARBA" id="ARBA00023004"/>
    </source>
</evidence>
<feature type="domain" description="Iron hydrogenase small subunit" evidence="6">
    <location>
        <begin position="416"/>
        <end position="472"/>
    </location>
</feature>
<evidence type="ECO:0000256" key="2">
    <source>
        <dbReference type="ARBA" id="ARBA00022485"/>
    </source>
</evidence>
<reference evidence="7" key="1">
    <citation type="submission" date="2022-08" db="UniProtKB">
        <authorList>
            <consortium name="EnsemblMetazoa"/>
        </authorList>
    </citation>
    <scope>IDENTIFICATION</scope>
    <source>
        <strain evidence="7">05x7-T-G4-1.051#20</strain>
    </source>
</reference>
<keyword evidence="8" id="KW-1185">Reference proteome</keyword>
<dbReference type="InterPro" id="IPR009016">
    <property type="entry name" value="Fe_hydrogenase"/>
</dbReference>
<evidence type="ECO:0000256" key="5">
    <source>
        <dbReference type="ARBA" id="ARBA00023014"/>
    </source>
</evidence>
<keyword evidence="3" id="KW-0479">Metal-binding</keyword>